<comment type="caution">
    <text evidence="2">The sequence shown here is derived from an EMBL/GenBank/DDBJ whole genome shotgun (WGS) entry which is preliminary data.</text>
</comment>
<protein>
    <recommendedName>
        <fullName evidence="4">DoxX family membrane protein</fullName>
    </recommendedName>
</protein>
<reference evidence="2" key="2">
    <citation type="submission" date="2020-09" db="EMBL/GenBank/DDBJ databases">
        <authorList>
            <person name="Sun Q."/>
            <person name="Ohkuma M."/>
        </authorList>
    </citation>
    <scope>NUCLEOTIDE SEQUENCE</scope>
    <source>
        <strain evidence="2">JCM 3276</strain>
    </source>
</reference>
<keyword evidence="1" id="KW-1133">Transmembrane helix</keyword>
<keyword evidence="3" id="KW-1185">Reference proteome</keyword>
<organism evidence="2 3">
    <name type="scientific">Actinokineospora fastidiosa</name>
    <dbReference type="NCBI Taxonomy" id="1816"/>
    <lineage>
        <taxon>Bacteria</taxon>
        <taxon>Bacillati</taxon>
        <taxon>Actinomycetota</taxon>
        <taxon>Actinomycetes</taxon>
        <taxon>Pseudonocardiales</taxon>
        <taxon>Pseudonocardiaceae</taxon>
        <taxon>Actinokineospora</taxon>
    </lineage>
</organism>
<keyword evidence="1" id="KW-0472">Membrane</keyword>
<evidence type="ECO:0000256" key="1">
    <source>
        <dbReference type="SAM" id="Phobius"/>
    </source>
</evidence>
<evidence type="ECO:0008006" key="4">
    <source>
        <dbReference type="Google" id="ProtNLM"/>
    </source>
</evidence>
<gene>
    <name evidence="2" type="ORF">GCM10010171_53170</name>
</gene>
<name>A0A918GPM9_9PSEU</name>
<accession>A0A918GPM9</accession>
<evidence type="ECO:0000313" key="3">
    <source>
        <dbReference type="Proteomes" id="UP000660680"/>
    </source>
</evidence>
<dbReference type="Proteomes" id="UP000660680">
    <property type="component" value="Unassembled WGS sequence"/>
</dbReference>
<feature type="transmembrane region" description="Helical" evidence="1">
    <location>
        <begin position="21"/>
        <end position="45"/>
    </location>
</feature>
<dbReference type="EMBL" id="BMRB01000006">
    <property type="protein sequence ID" value="GGS51484.1"/>
    <property type="molecule type" value="Genomic_DNA"/>
</dbReference>
<evidence type="ECO:0000313" key="2">
    <source>
        <dbReference type="EMBL" id="GGS51484.1"/>
    </source>
</evidence>
<dbReference type="RefSeq" id="WP_189213339.1">
    <property type="nucleotide sequence ID" value="NZ_BMRB01000006.1"/>
</dbReference>
<keyword evidence="1" id="KW-0812">Transmembrane</keyword>
<reference evidence="2" key="1">
    <citation type="journal article" date="2014" name="Int. J. Syst. Evol. Microbiol.">
        <title>Complete genome sequence of Corynebacterium casei LMG S-19264T (=DSM 44701T), isolated from a smear-ripened cheese.</title>
        <authorList>
            <consortium name="US DOE Joint Genome Institute (JGI-PGF)"/>
            <person name="Walter F."/>
            <person name="Albersmeier A."/>
            <person name="Kalinowski J."/>
            <person name="Ruckert C."/>
        </authorList>
    </citation>
    <scope>NUCLEOTIDE SEQUENCE</scope>
    <source>
        <strain evidence="2">JCM 3276</strain>
    </source>
</reference>
<dbReference type="AlphaFoldDB" id="A0A918GPM9"/>
<feature type="transmembrane region" description="Helical" evidence="1">
    <location>
        <begin position="90"/>
        <end position="106"/>
    </location>
</feature>
<feature type="transmembrane region" description="Helical" evidence="1">
    <location>
        <begin position="65"/>
        <end position="83"/>
    </location>
</feature>
<sequence>MATDVSGIRSALRSDPSHQAFLLLRTVFTVAPVLFGLDKFFNVMVEWPVYLAGWIDGLLPGTAQQAMYGIGVVEIVAGLVVAVAPRFGGLLVAAWLTGIIVNLLTLPGYYDVALRDFGLLVAALALARLAVKHAPGKTA</sequence>
<proteinExistence type="predicted"/>